<dbReference type="AlphaFoldDB" id="A0A1D6MEM1"/>
<comment type="similarity">
    <text evidence="1">Belongs to the glycosyl hydrolase 18 family.</text>
</comment>
<dbReference type="Gene3D" id="3.20.20.80">
    <property type="entry name" value="Glycosidases"/>
    <property type="match status" value="1"/>
</dbReference>
<gene>
    <name evidence="4" type="ORF">ZEAMMB73_Zm00001d039215</name>
</gene>
<reference evidence="4" key="1">
    <citation type="submission" date="2015-12" db="EMBL/GenBank/DDBJ databases">
        <title>Update maize B73 reference genome by single molecule sequencing technologies.</title>
        <authorList>
            <consortium name="Maize Genome Sequencing Project"/>
            <person name="Ware D."/>
        </authorList>
    </citation>
    <scope>NUCLEOTIDE SEQUENCE</scope>
    <source>
        <tissue evidence="4">Seedling</tissue>
    </source>
</reference>
<dbReference type="SMR" id="A0A1D6MEM1"/>
<dbReference type="EMBL" id="CM000782">
    <property type="protein sequence ID" value="AQK89081.1"/>
    <property type="molecule type" value="Genomic_DNA"/>
</dbReference>
<evidence type="ECO:0000259" key="3">
    <source>
        <dbReference type="PROSITE" id="PS00125"/>
    </source>
</evidence>
<dbReference type="InterPro" id="IPR001223">
    <property type="entry name" value="Glyco_hydro18_cat"/>
</dbReference>
<name>A0A1D6MEM1_MAIZE</name>
<dbReference type="GO" id="GO:0005975">
    <property type="term" value="P:carbohydrate metabolic process"/>
    <property type="evidence" value="ECO:0007669"/>
    <property type="project" value="InterPro"/>
</dbReference>
<dbReference type="SUPFAM" id="SSF51445">
    <property type="entry name" value="(Trans)glycosidases"/>
    <property type="match status" value="1"/>
</dbReference>
<dbReference type="STRING" id="4577.A0A1D6MEM1"/>
<accession>A0A1D6MEM1</accession>
<dbReference type="PANTHER" id="PTHR46066:SF2">
    <property type="entry name" value="CHITINASE DOMAIN-CONTAINING PROTEIN 1"/>
    <property type="match status" value="1"/>
</dbReference>
<dbReference type="InterPro" id="IPR006186">
    <property type="entry name" value="Ser/Thr-sp_prot-phosphatase"/>
</dbReference>
<keyword evidence="4" id="KW-0378">Hydrolase</keyword>
<evidence type="ECO:0000256" key="1">
    <source>
        <dbReference type="ARBA" id="ARBA00009336"/>
    </source>
</evidence>
<proteinExistence type="inferred from homology"/>
<sequence>MVFADASWASDGERHPRCCRRQLRHEQSDTMAVEEGGQLAACKQWWCPGSICLYAKNFKPAQNATDRSDEVNEALFIEIAMEMFTALEFVKQLGEALHSVNSKSSSHHLELIYVILAPRMQKLNNQDFGPKDLMHLADTVDGVFLMTYDFSGPQNPGPSAPLKWIHHSLAALLSAKGSSHSNSHSRMIFLGINFYGNDFLLSGEILIQPSNSVNHKWLLINGVLSFFQVLLPNCVFLVRGNHESFNMMGLCSNKEQDIGLLWGPDITQQFMRANHLKVHFVSFITLPIIFQIV</sequence>
<dbReference type="GO" id="GO:0016787">
    <property type="term" value="F:hydrolase activity"/>
    <property type="evidence" value="ECO:0007669"/>
    <property type="project" value="UniProtKB-KW"/>
</dbReference>
<dbReference type="PANTHER" id="PTHR46066">
    <property type="entry name" value="CHITINASE DOMAIN-CONTAINING PROTEIN 1 FAMILY MEMBER"/>
    <property type="match status" value="1"/>
</dbReference>
<dbReference type="ExpressionAtlas" id="A0A1D6MEM1">
    <property type="expression patterns" value="baseline and differential"/>
</dbReference>
<evidence type="ECO:0000313" key="4">
    <source>
        <dbReference type="EMBL" id="AQK89081.1"/>
    </source>
</evidence>
<evidence type="ECO:0000256" key="2">
    <source>
        <dbReference type="ARBA" id="ARBA00040976"/>
    </source>
</evidence>
<organism evidence="4">
    <name type="scientific">Zea mays</name>
    <name type="common">Maize</name>
    <dbReference type="NCBI Taxonomy" id="4577"/>
    <lineage>
        <taxon>Eukaryota</taxon>
        <taxon>Viridiplantae</taxon>
        <taxon>Streptophyta</taxon>
        <taxon>Embryophyta</taxon>
        <taxon>Tracheophyta</taxon>
        <taxon>Spermatophyta</taxon>
        <taxon>Magnoliopsida</taxon>
        <taxon>Liliopsida</taxon>
        <taxon>Poales</taxon>
        <taxon>Poaceae</taxon>
        <taxon>PACMAD clade</taxon>
        <taxon>Panicoideae</taxon>
        <taxon>Andropogonodae</taxon>
        <taxon>Andropogoneae</taxon>
        <taxon>Tripsacinae</taxon>
        <taxon>Zea</taxon>
    </lineage>
</organism>
<dbReference type="InParanoid" id="A0A1D6MEM1"/>
<dbReference type="Pfam" id="PF00704">
    <property type="entry name" value="Glyco_hydro_18"/>
    <property type="match status" value="1"/>
</dbReference>
<dbReference type="InterPro" id="IPR017853">
    <property type="entry name" value="GH"/>
</dbReference>
<protein>
    <recommendedName>
        <fullName evidence="2">Chitinase domain-containing protein 1</fullName>
    </recommendedName>
</protein>
<dbReference type="PROSITE" id="PS00125">
    <property type="entry name" value="SER_THR_PHOSPHATASE"/>
    <property type="match status" value="1"/>
</dbReference>
<feature type="domain" description="Serine/threonine specific protein phosphatases" evidence="3">
    <location>
        <begin position="238"/>
        <end position="243"/>
    </location>
</feature>